<dbReference type="EMBL" id="BNBE01000001">
    <property type="protein sequence ID" value="GHF99632.1"/>
    <property type="molecule type" value="Genomic_DNA"/>
</dbReference>
<feature type="transmembrane region" description="Helical" evidence="2">
    <location>
        <begin position="76"/>
        <end position="97"/>
    </location>
</feature>
<gene>
    <name evidence="3" type="ORF">GCM10017667_33260</name>
</gene>
<keyword evidence="2" id="KW-0472">Membrane</keyword>
<organism evidence="3 4">
    <name type="scientific">Streptomyces filamentosus</name>
    <name type="common">Streptomyces roseosporus</name>
    <dbReference type="NCBI Taxonomy" id="67294"/>
    <lineage>
        <taxon>Bacteria</taxon>
        <taxon>Bacillati</taxon>
        <taxon>Actinomycetota</taxon>
        <taxon>Actinomycetes</taxon>
        <taxon>Kitasatosporales</taxon>
        <taxon>Streptomycetaceae</taxon>
        <taxon>Streptomyces</taxon>
    </lineage>
</organism>
<dbReference type="InterPro" id="IPR045635">
    <property type="entry name" value="DUF6412"/>
</dbReference>
<reference evidence="3" key="2">
    <citation type="submission" date="2020-09" db="EMBL/GenBank/DDBJ databases">
        <authorList>
            <person name="Sun Q."/>
            <person name="Ohkuma M."/>
        </authorList>
    </citation>
    <scope>NUCLEOTIDE SEQUENCE</scope>
    <source>
        <strain evidence="3">JCM 4122</strain>
    </source>
</reference>
<keyword evidence="4" id="KW-1185">Reference proteome</keyword>
<feature type="transmembrane region" description="Helical" evidence="2">
    <location>
        <begin position="47"/>
        <end position="70"/>
    </location>
</feature>
<comment type="caution">
    <text evidence="3">The sequence shown here is derived from an EMBL/GenBank/DDBJ whole genome shotgun (WGS) entry which is preliminary data.</text>
</comment>
<keyword evidence="2" id="KW-0812">Transmembrane</keyword>
<proteinExistence type="predicted"/>
<accession>A0A919BMZ1</accession>
<dbReference type="AlphaFoldDB" id="A0A919BMZ1"/>
<evidence type="ECO:0000256" key="2">
    <source>
        <dbReference type="SAM" id="Phobius"/>
    </source>
</evidence>
<evidence type="ECO:0000256" key="1">
    <source>
        <dbReference type="SAM" id="MobiDB-lite"/>
    </source>
</evidence>
<name>A0A919BMZ1_STRFL</name>
<evidence type="ECO:0000313" key="4">
    <source>
        <dbReference type="Proteomes" id="UP000632849"/>
    </source>
</evidence>
<feature type="region of interest" description="Disordered" evidence="1">
    <location>
        <begin position="122"/>
        <end position="148"/>
    </location>
</feature>
<protein>
    <submittedName>
        <fullName evidence="3">Uncharacterized protein</fullName>
    </submittedName>
</protein>
<evidence type="ECO:0000313" key="3">
    <source>
        <dbReference type="EMBL" id="GHF99632.1"/>
    </source>
</evidence>
<keyword evidence="2" id="KW-1133">Transmembrane helix</keyword>
<sequence length="148" mass="14760">MATSQRPGSDSAAAPGTLPYGCSSYSTDSEVRGTGGVMSGSLVLRRFAPLVALLAVLLALAFSFAGALLAGGPDGFVGAAVGAAVAVAAASVVRALVGARTSPAVPPALIRTALRDRARRTAFLPQRDPDAAGRRRPRAPGRPLPAAA</sequence>
<reference evidence="3" key="1">
    <citation type="journal article" date="2014" name="Int. J. Syst. Evol. Microbiol.">
        <title>Complete genome sequence of Corynebacterium casei LMG S-19264T (=DSM 44701T), isolated from a smear-ripened cheese.</title>
        <authorList>
            <consortium name="US DOE Joint Genome Institute (JGI-PGF)"/>
            <person name="Walter F."/>
            <person name="Albersmeier A."/>
            <person name="Kalinowski J."/>
            <person name="Ruckert C."/>
        </authorList>
    </citation>
    <scope>NUCLEOTIDE SEQUENCE</scope>
    <source>
        <strain evidence="3">JCM 4122</strain>
    </source>
</reference>
<dbReference type="Pfam" id="PF19950">
    <property type="entry name" value="DUF6412"/>
    <property type="match status" value="1"/>
</dbReference>
<dbReference type="Proteomes" id="UP000632849">
    <property type="component" value="Unassembled WGS sequence"/>
</dbReference>